<dbReference type="AlphaFoldDB" id="A0A8J7UU84"/>
<feature type="region of interest" description="Disordered" evidence="1">
    <location>
        <begin position="230"/>
        <end position="257"/>
    </location>
</feature>
<dbReference type="EMBL" id="JAFIDN010000010">
    <property type="protein sequence ID" value="MBP3193356.1"/>
    <property type="molecule type" value="Genomic_DNA"/>
</dbReference>
<gene>
    <name evidence="2" type="ORF">NATSA_11815</name>
</gene>
<organism evidence="2 3">
    <name type="scientific">Natronogracilivirga saccharolytica</name>
    <dbReference type="NCBI Taxonomy" id="2812953"/>
    <lineage>
        <taxon>Bacteria</taxon>
        <taxon>Pseudomonadati</taxon>
        <taxon>Balneolota</taxon>
        <taxon>Balneolia</taxon>
        <taxon>Balneolales</taxon>
        <taxon>Cyclonatronaceae</taxon>
        <taxon>Natronogracilivirga</taxon>
    </lineage>
</organism>
<keyword evidence="3" id="KW-1185">Reference proteome</keyword>
<sequence length="281" mass="31825">MTLQRLAFTAILLFVIQSCSSTPKLVSQFSADESSASRSANLESKMDTVERQSLDEIAVFAANDEEYLYLMVDFVSSRAFDNAREFGFTLYIDGEDAVKRSFGVTYPTGIFYELRSYPGAQKGYLEEPNWGNMPQNQSILESAERSGKRNALLVQRRSRRDNIQPFSLPLNQLEAQNLLVHFDEEGRNGRISFTIPLQTRSTSQFSPDIKPGQTVDVGFEIDPVRLHDMREGSSAPLISSETASGRTDSDSEDRQQERINQLMRRMGEPLEKWVKLELSEP</sequence>
<evidence type="ECO:0008006" key="4">
    <source>
        <dbReference type="Google" id="ProtNLM"/>
    </source>
</evidence>
<evidence type="ECO:0000256" key="1">
    <source>
        <dbReference type="SAM" id="MobiDB-lite"/>
    </source>
</evidence>
<proteinExistence type="predicted"/>
<evidence type="ECO:0000313" key="2">
    <source>
        <dbReference type="EMBL" id="MBP3193356.1"/>
    </source>
</evidence>
<feature type="compositionally biased region" description="Basic and acidic residues" evidence="1">
    <location>
        <begin position="247"/>
        <end position="257"/>
    </location>
</feature>
<dbReference type="RefSeq" id="WP_210512814.1">
    <property type="nucleotide sequence ID" value="NZ_JAFIDN010000010.1"/>
</dbReference>
<name>A0A8J7UU84_9BACT</name>
<dbReference type="PROSITE" id="PS51257">
    <property type="entry name" value="PROKAR_LIPOPROTEIN"/>
    <property type="match status" value="1"/>
</dbReference>
<dbReference type="Proteomes" id="UP000673975">
    <property type="component" value="Unassembled WGS sequence"/>
</dbReference>
<protein>
    <recommendedName>
        <fullName evidence="4">Lipoprotein</fullName>
    </recommendedName>
</protein>
<reference evidence="2" key="1">
    <citation type="submission" date="2021-02" db="EMBL/GenBank/DDBJ databases">
        <title>Natronogracilivirga saccharolytica gen. nov. sp. nov. a new anaerobic, haloalkiliphilic carbohydrate-fermenting bacterium from soda lake and proposing of Cyclonatronumiaceae fam. nov. in the phylum Balneolaeota.</title>
        <authorList>
            <person name="Zhilina T.N."/>
            <person name="Sorokin D.Y."/>
            <person name="Zavarzina D.G."/>
            <person name="Toshchakov S.V."/>
            <person name="Kublanov I.V."/>
        </authorList>
    </citation>
    <scope>NUCLEOTIDE SEQUENCE</scope>
    <source>
        <strain evidence="2">Z-1702</strain>
    </source>
</reference>
<evidence type="ECO:0000313" key="3">
    <source>
        <dbReference type="Proteomes" id="UP000673975"/>
    </source>
</evidence>
<accession>A0A8J7UU84</accession>
<feature type="compositionally biased region" description="Polar residues" evidence="1">
    <location>
        <begin position="236"/>
        <end position="246"/>
    </location>
</feature>
<comment type="caution">
    <text evidence="2">The sequence shown here is derived from an EMBL/GenBank/DDBJ whole genome shotgun (WGS) entry which is preliminary data.</text>
</comment>